<dbReference type="Proteomes" id="UP001501676">
    <property type="component" value="Unassembled WGS sequence"/>
</dbReference>
<feature type="transmembrane region" description="Helical" evidence="1">
    <location>
        <begin position="169"/>
        <end position="187"/>
    </location>
</feature>
<dbReference type="PANTHER" id="PTHR39419:SF1">
    <property type="entry name" value="SLL0814 PROTEIN"/>
    <property type="match status" value="1"/>
</dbReference>
<feature type="transmembrane region" description="Helical" evidence="1">
    <location>
        <begin position="224"/>
        <end position="243"/>
    </location>
</feature>
<keyword evidence="3" id="KW-1185">Reference proteome</keyword>
<dbReference type="Pfam" id="PF04240">
    <property type="entry name" value="Caroten_synth"/>
    <property type="match status" value="1"/>
</dbReference>
<evidence type="ECO:0000313" key="2">
    <source>
        <dbReference type="EMBL" id="GAA3384302.1"/>
    </source>
</evidence>
<keyword evidence="1" id="KW-0812">Transmembrane</keyword>
<keyword evidence="1" id="KW-0472">Membrane</keyword>
<dbReference type="PANTHER" id="PTHR39419">
    <property type="entry name" value="SLL0814 PROTEIN"/>
    <property type="match status" value="1"/>
</dbReference>
<comment type="caution">
    <text evidence="2">The sequence shown here is derived from an EMBL/GenBank/DDBJ whole genome shotgun (WGS) entry which is preliminary data.</text>
</comment>
<protein>
    <submittedName>
        <fullName evidence="2">Carotenoid biosynthesis protein</fullName>
    </submittedName>
</protein>
<feature type="transmembrane region" description="Helical" evidence="1">
    <location>
        <begin position="122"/>
        <end position="139"/>
    </location>
</feature>
<evidence type="ECO:0000313" key="3">
    <source>
        <dbReference type="Proteomes" id="UP001501676"/>
    </source>
</evidence>
<evidence type="ECO:0000256" key="1">
    <source>
        <dbReference type="SAM" id="Phobius"/>
    </source>
</evidence>
<reference evidence="3" key="1">
    <citation type="journal article" date="2019" name="Int. J. Syst. Evol. Microbiol.">
        <title>The Global Catalogue of Microorganisms (GCM) 10K type strain sequencing project: providing services to taxonomists for standard genome sequencing and annotation.</title>
        <authorList>
            <consortium name="The Broad Institute Genomics Platform"/>
            <consortium name="The Broad Institute Genome Sequencing Center for Infectious Disease"/>
            <person name="Wu L."/>
            <person name="Ma J."/>
        </authorList>
    </citation>
    <scope>NUCLEOTIDE SEQUENCE [LARGE SCALE GENOMIC DNA]</scope>
    <source>
        <strain evidence="3">JCM 9458</strain>
    </source>
</reference>
<dbReference type="InterPro" id="IPR007354">
    <property type="entry name" value="CruF-like"/>
</dbReference>
<dbReference type="EMBL" id="BAAAYN010000007">
    <property type="protein sequence ID" value="GAA3384302.1"/>
    <property type="molecule type" value="Genomic_DNA"/>
</dbReference>
<sequence>MRRVPIVLVALTVLAQISYPLVGGSARNGLTIATVVLGFAAAVVHALLTRGTRTAAVLVVVTTGGGLAVEAVGTATGFPFGAYEYAETLGPAVLGVPWVIPLAWTMMAWPAWLVAGRLVTGWLRVLVGGWALASWDLFLDPQMVDAGHWTWDSDGVALPGVPGIPVTNYVGWVLVAVVMCGVLHFFADAGQPTPSDAPMLAFYLWTYASSVLAHAAFFGLPASAVWGGLGMGLVAVPLAVRLYQAGRMARPVPLASTR</sequence>
<proteinExistence type="predicted"/>
<keyword evidence="1" id="KW-1133">Transmembrane helix</keyword>
<feature type="transmembrane region" description="Helical" evidence="1">
    <location>
        <begin position="98"/>
        <end position="115"/>
    </location>
</feature>
<name>A0ABP6STM4_9ACTN</name>
<feature type="transmembrane region" description="Helical" evidence="1">
    <location>
        <begin position="199"/>
        <end position="218"/>
    </location>
</feature>
<feature type="transmembrane region" description="Helical" evidence="1">
    <location>
        <begin position="55"/>
        <end position="78"/>
    </location>
</feature>
<organism evidence="2 3">
    <name type="scientific">Cryptosporangium minutisporangium</name>
    <dbReference type="NCBI Taxonomy" id="113569"/>
    <lineage>
        <taxon>Bacteria</taxon>
        <taxon>Bacillati</taxon>
        <taxon>Actinomycetota</taxon>
        <taxon>Actinomycetes</taxon>
        <taxon>Cryptosporangiales</taxon>
        <taxon>Cryptosporangiaceae</taxon>
        <taxon>Cryptosporangium</taxon>
    </lineage>
</organism>
<accession>A0ABP6STM4</accession>
<feature type="transmembrane region" description="Helical" evidence="1">
    <location>
        <begin position="30"/>
        <end position="48"/>
    </location>
</feature>
<dbReference type="RefSeq" id="WP_345727103.1">
    <property type="nucleotide sequence ID" value="NZ_BAAAYN010000007.1"/>
</dbReference>
<gene>
    <name evidence="2" type="ORF">GCM10020369_13490</name>
</gene>